<name>A0A1Q5PKR7_9ACTO</name>
<evidence type="ECO:0000313" key="2">
    <source>
        <dbReference type="EMBL" id="OKL47233.1"/>
    </source>
</evidence>
<dbReference type="Proteomes" id="UP000186785">
    <property type="component" value="Unassembled WGS sequence"/>
</dbReference>
<sequence>MKRKTIAAAAAALSISLLGACSASIPAVTYDEKQPVANLNEAQAERILSQTTKVMLDSAANKDIEALKTRLSGAALAMRTAQYQVAKATNTNVAPVDLSTDILSDTIGPAYPRGILNISKGGEGQLPTISLLRTENSLENYKLSNYSRLFSGVTVPSVPKLKAGVPLVAPTATGYRFTPRDAVTKYVAYLSDQSGKEKDTFETDPFAEFLKSSLTNLKQAANQDKDAVEVTLKVEADDNPITAVQLNNSDALVFASVKYTLTMKVKLEGTKLRAPEAVVPFLGADKAESTGLLSITSVASVVLLDPAKDKSDKLKALGAETVVVGAENKPWQDIAPANPTPEGNN</sequence>
<organism evidence="2 3">
    <name type="scientific">Boudabousia liubingyangii</name>
    <dbReference type="NCBI Taxonomy" id="1921764"/>
    <lineage>
        <taxon>Bacteria</taxon>
        <taxon>Bacillati</taxon>
        <taxon>Actinomycetota</taxon>
        <taxon>Actinomycetes</taxon>
        <taxon>Actinomycetales</taxon>
        <taxon>Actinomycetaceae</taxon>
        <taxon>Boudabousia</taxon>
    </lineage>
</organism>
<evidence type="ECO:0000256" key="1">
    <source>
        <dbReference type="SAM" id="SignalP"/>
    </source>
</evidence>
<feature type="signal peptide" evidence="1">
    <location>
        <begin position="1"/>
        <end position="23"/>
    </location>
</feature>
<keyword evidence="1" id="KW-0732">Signal</keyword>
<dbReference type="OrthoDB" id="3266092at2"/>
<proteinExistence type="predicted"/>
<comment type="caution">
    <text evidence="2">The sequence shown here is derived from an EMBL/GenBank/DDBJ whole genome shotgun (WGS) entry which is preliminary data.</text>
</comment>
<reference evidence="2 3" key="1">
    <citation type="submission" date="2016-11" db="EMBL/GenBank/DDBJ databases">
        <title>Actinomyces gypaetusis sp. nov. isolated from the vulture Gypaetus barbatus in Qinghai Tibet Plateau China.</title>
        <authorList>
            <person name="Meng X."/>
        </authorList>
    </citation>
    <scope>NUCLEOTIDE SEQUENCE [LARGE SCALE GENOMIC DNA]</scope>
    <source>
        <strain evidence="2 3">VUL4_2</strain>
    </source>
</reference>
<keyword evidence="3" id="KW-1185">Reference proteome</keyword>
<dbReference type="EMBL" id="MQSV01000004">
    <property type="protein sequence ID" value="OKL47233.1"/>
    <property type="molecule type" value="Genomic_DNA"/>
</dbReference>
<dbReference type="RefSeq" id="WP_073709466.1">
    <property type="nucleotide sequence ID" value="NZ_MQSV01000004.1"/>
</dbReference>
<evidence type="ECO:0008006" key="4">
    <source>
        <dbReference type="Google" id="ProtNLM"/>
    </source>
</evidence>
<accession>A0A1Q5PKR7</accession>
<feature type="chain" id="PRO_5039032583" description="Lipoprotein" evidence="1">
    <location>
        <begin position="24"/>
        <end position="345"/>
    </location>
</feature>
<dbReference type="PROSITE" id="PS51257">
    <property type="entry name" value="PROKAR_LIPOPROTEIN"/>
    <property type="match status" value="1"/>
</dbReference>
<evidence type="ECO:0000313" key="3">
    <source>
        <dbReference type="Proteomes" id="UP000186785"/>
    </source>
</evidence>
<dbReference type="AlphaFoldDB" id="A0A1Q5PKR7"/>
<dbReference type="STRING" id="1921764.BSR28_07940"/>
<protein>
    <recommendedName>
        <fullName evidence="4">Lipoprotein</fullName>
    </recommendedName>
</protein>
<gene>
    <name evidence="2" type="ORF">BSR29_06340</name>
</gene>